<dbReference type="EMBL" id="QSLN01000002">
    <property type="protein sequence ID" value="RDV84317.1"/>
    <property type="molecule type" value="Genomic_DNA"/>
</dbReference>
<evidence type="ECO:0000256" key="1">
    <source>
        <dbReference type="SAM" id="Phobius"/>
    </source>
</evidence>
<gene>
    <name evidence="2" type="ORF">DXX99_03160</name>
</gene>
<reference evidence="2 3" key="1">
    <citation type="submission" date="2018-08" db="EMBL/GenBank/DDBJ databases">
        <title>Form III RuBisCO-mediated autotrophy in Thermodesulfobium bacteria.</title>
        <authorList>
            <person name="Toshchakov S.V."/>
            <person name="Kublanov I.V."/>
            <person name="Frolov E."/>
            <person name="Bonch-Osmolovskaya E.A."/>
            <person name="Tourova T.P."/>
            <person name="Chernych N.A."/>
            <person name="Lebedinsky A.V."/>
        </authorList>
    </citation>
    <scope>NUCLEOTIDE SEQUENCE [LARGE SCALE GENOMIC DNA]</scope>
    <source>
        <strain evidence="2 3">SR</strain>
    </source>
</reference>
<keyword evidence="1" id="KW-0472">Membrane</keyword>
<comment type="caution">
    <text evidence="2">The sequence shown here is derived from an EMBL/GenBank/DDBJ whole genome shotgun (WGS) entry which is preliminary data.</text>
</comment>
<feature type="transmembrane region" description="Helical" evidence="1">
    <location>
        <begin position="117"/>
        <end position="139"/>
    </location>
</feature>
<evidence type="ECO:0000313" key="3">
    <source>
        <dbReference type="Proteomes" id="UP000256329"/>
    </source>
</evidence>
<dbReference type="OrthoDB" id="9791302at2"/>
<dbReference type="Proteomes" id="UP000256329">
    <property type="component" value="Unassembled WGS sequence"/>
</dbReference>
<name>A0A3D8P6V0_9THEO</name>
<feature type="transmembrane region" description="Helical" evidence="1">
    <location>
        <begin position="85"/>
        <end position="110"/>
    </location>
</feature>
<accession>A0A3D8P6V0</accession>
<organism evidence="2 3">
    <name type="scientific">Ammonifex thiophilus</name>
    <dbReference type="NCBI Taxonomy" id="444093"/>
    <lineage>
        <taxon>Bacteria</taxon>
        <taxon>Bacillati</taxon>
        <taxon>Bacillota</taxon>
        <taxon>Clostridia</taxon>
        <taxon>Thermoanaerobacterales</taxon>
        <taxon>Thermoanaerobacteraceae</taxon>
        <taxon>Ammonifex</taxon>
    </lineage>
</organism>
<proteinExistence type="predicted"/>
<dbReference type="AlphaFoldDB" id="A0A3D8P6V0"/>
<protein>
    <submittedName>
        <fullName evidence="2">DUF1634 domain-containing protein</fullName>
    </submittedName>
</protein>
<feature type="transmembrane region" description="Helical" evidence="1">
    <location>
        <begin position="20"/>
        <end position="41"/>
    </location>
</feature>
<evidence type="ECO:0000313" key="2">
    <source>
        <dbReference type="EMBL" id="RDV84317.1"/>
    </source>
</evidence>
<keyword evidence="1" id="KW-0812">Transmembrane</keyword>
<keyword evidence="1" id="KW-1133">Transmembrane helix</keyword>
<sequence>MSDKGKAVEIPREQQVYATVLYWGMLIGMGLLIMTFILYMFGVLKPFIPVTELPKLWGMKVKKFVEVTQVPTGWNWVYHLDKGDFLNYIGIAILAGLQVLGFIILFPFYVAKRDVPFSIIVLAEIVVLLLAITGVIHLAE</sequence>
<keyword evidence="3" id="KW-1185">Reference proteome</keyword>
<dbReference type="RefSeq" id="WP_115792058.1">
    <property type="nucleotide sequence ID" value="NZ_QSLN01000002.1"/>
</dbReference>